<evidence type="ECO:0000313" key="1">
    <source>
        <dbReference type="EMBL" id="KKR72426.1"/>
    </source>
</evidence>
<dbReference type="AlphaFoldDB" id="A0A0G0TC71"/>
<reference evidence="1 2" key="1">
    <citation type="journal article" date="2015" name="Nature">
        <title>rRNA introns, odd ribosomes, and small enigmatic genomes across a large radiation of phyla.</title>
        <authorList>
            <person name="Brown C.T."/>
            <person name="Hug L.A."/>
            <person name="Thomas B.C."/>
            <person name="Sharon I."/>
            <person name="Castelle C.J."/>
            <person name="Singh A."/>
            <person name="Wilkins M.J."/>
            <person name="Williams K.H."/>
            <person name="Banfield J.F."/>
        </authorList>
    </citation>
    <scope>NUCLEOTIDE SEQUENCE [LARGE SCALE GENOMIC DNA]</scope>
</reference>
<dbReference type="EMBL" id="LBZO01000040">
    <property type="protein sequence ID" value="KKR72426.1"/>
    <property type="molecule type" value="Genomic_DNA"/>
</dbReference>
<proteinExistence type="predicted"/>
<protein>
    <submittedName>
        <fullName evidence="1">Uncharacterized protein</fullName>
    </submittedName>
</protein>
<gene>
    <name evidence="1" type="ORF">UU16_C0040G0014</name>
</gene>
<name>A0A0G0TC71_9BACT</name>
<accession>A0A0G0TC71</accession>
<evidence type="ECO:0000313" key="2">
    <source>
        <dbReference type="Proteomes" id="UP000034013"/>
    </source>
</evidence>
<organism evidence="1 2">
    <name type="scientific">Candidatus Woesebacteria bacterium GW2011_GWA2_40_7</name>
    <dbReference type="NCBI Taxonomy" id="1618562"/>
    <lineage>
        <taxon>Bacteria</taxon>
        <taxon>Candidatus Woeseibacteriota</taxon>
    </lineage>
</organism>
<comment type="caution">
    <text evidence="1">The sequence shown here is derived from an EMBL/GenBank/DDBJ whole genome shotgun (WGS) entry which is preliminary data.</text>
</comment>
<dbReference type="Proteomes" id="UP000034013">
    <property type="component" value="Unassembled WGS sequence"/>
</dbReference>
<sequence length="155" mass="17792">MKKNRLVLVLVILIAVVLGVGQVFREKRYTTKGYATKVGFSKLTFSYHPGWEVTEDASLEKSFDKIKVSKNNYVININQELIAGTGTCKFKDSPLFNGPSRDFTQVKFDELDSNLGEMRYFKDVQTYIFCIKSTKEEIGYELSDITILRELHTLE</sequence>